<reference evidence="5" key="1">
    <citation type="submission" date="2022-11" db="UniProtKB">
        <authorList>
            <consortium name="WormBaseParasite"/>
        </authorList>
    </citation>
    <scope>IDENTIFICATION</scope>
</reference>
<dbReference type="WBParaSite" id="PSAMB.scaffold114size76995.g2177.t1">
    <property type="protein sequence ID" value="PSAMB.scaffold114size76995.g2177.t1"/>
    <property type="gene ID" value="PSAMB.scaffold114size76995.g2177"/>
</dbReference>
<dbReference type="InterPro" id="IPR018860">
    <property type="entry name" value="APC_suCDC26"/>
</dbReference>
<keyword evidence="3" id="KW-0812">Transmembrane</keyword>
<proteinExistence type="predicted"/>
<keyword evidence="3" id="KW-0472">Membrane</keyword>
<keyword evidence="4" id="KW-1185">Reference proteome</keyword>
<protein>
    <submittedName>
        <fullName evidence="5">Anaphase-promoting complex subunit CDC26</fullName>
    </submittedName>
</protein>
<organism evidence="4 5">
    <name type="scientific">Plectus sambesii</name>
    <dbReference type="NCBI Taxonomy" id="2011161"/>
    <lineage>
        <taxon>Eukaryota</taxon>
        <taxon>Metazoa</taxon>
        <taxon>Ecdysozoa</taxon>
        <taxon>Nematoda</taxon>
        <taxon>Chromadorea</taxon>
        <taxon>Plectida</taxon>
        <taxon>Plectina</taxon>
        <taxon>Plectoidea</taxon>
        <taxon>Plectidae</taxon>
        <taxon>Plectus</taxon>
    </lineage>
</organism>
<dbReference type="GO" id="GO:0031145">
    <property type="term" value="P:anaphase-promoting complex-dependent catabolic process"/>
    <property type="evidence" value="ECO:0007669"/>
    <property type="project" value="InterPro"/>
</dbReference>
<evidence type="ECO:0000256" key="1">
    <source>
        <dbReference type="ARBA" id="ARBA00022786"/>
    </source>
</evidence>
<feature type="compositionally biased region" description="Polar residues" evidence="2">
    <location>
        <begin position="191"/>
        <end position="201"/>
    </location>
</feature>
<name>A0A914UQW3_9BILA</name>
<feature type="compositionally biased region" description="Low complexity" evidence="2">
    <location>
        <begin position="30"/>
        <end position="47"/>
    </location>
</feature>
<accession>A0A914UQW3</accession>
<evidence type="ECO:0000313" key="5">
    <source>
        <dbReference type="WBParaSite" id="PSAMB.scaffold114size76995.g2177.t1"/>
    </source>
</evidence>
<feature type="transmembrane region" description="Helical" evidence="3">
    <location>
        <begin position="379"/>
        <end position="404"/>
    </location>
</feature>
<dbReference type="Pfam" id="PF10471">
    <property type="entry name" value="ANAPC_CDC26"/>
    <property type="match status" value="1"/>
</dbReference>
<dbReference type="GO" id="GO:0005680">
    <property type="term" value="C:anaphase-promoting complex"/>
    <property type="evidence" value="ECO:0007669"/>
    <property type="project" value="InterPro"/>
</dbReference>
<feature type="region of interest" description="Disordered" evidence="2">
    <location>
        <begin position="190"/>
        <end position="210"/>
    </location>
</feature>
<dbReference type="AlphaFoldDB" id="A0A914UQW3"/>
<evidence type="ECO:0000256" key="2">
    <source>
        <dbReference type="SAM" id="MobiDB-lite"/>
    </source>
</evidence>
<evidence type="ECO:0000313" key="4">
    <source>
        <dbReference type="Proteomes" id="UP000887566"/>
    </source>
</evidence>
<feature type="region of interest" description="Disordered" evidence="2">
    <location>
        <begin position="30"/>
        <end position="59"/>
    </location>
</feature>
<dbReference type="Proteomes" id="UP000887566">
    <property type="component" value="Unplaced"/>
</dbReference>
<evidence type="ECO:0000256" key="3">
    <source>
        <dbReference type="SAM" id="Phobius"/>
    </source>
</evidence>
<keyword evidence="1" id="KW-0833">Ubl conjugation pathway</keyword>
<sequence length="408" mass="44028">MLRRPLTRIELKMEDQTELESAIVDRLQQQAAAAGADDADSSASTTAPIDPKKTPTKAEQIKARIGYNPAPVATDGDALPRLGQRVGTEAMAHGASRSSSGECRVANLAESGAARVGVIGISRRSSGSGGVNAIDNGVIDAAVGVEHGRWARCGGAVGLVTADLCAKLDKWRCALEGAADLIDADECVTPGASSPCPSTSRRVSRSNDDGRQVRVMQTRPALLLILLFLHKGSANRCYCTDDHCVPYGVCESKWCLVGIRRDTNSVIRTCGTEQSSKVAETCRRNFGRWSDLCACEGNFCNTFAFLREQMRKQRYLDVRTQPDDPLPRFVQAQKNVLKASDTPGDALVHFQRVDSRSDDYEEEAARDMKNAPLSTRNSLLTLLLVVVPLSVGAATVLVVAVNYYCHLC</sequence>
<keyword evidence="3" id="KW-1133">Transmembrane helix</keyword>